<comment type="similarity">
    <text evidence="1 8 10">Belongs to the FGGY kinase family.</text>
</comment>
<protein>
    <recommendedName>
        <fullName evidence="8 9">L-fuculokinase</fullName>
        <ecNumber evidence="8 9">2.7.1.51</ecNumber>
    </recommendedName>
    <alternativeName>
        <fullName evidence="8">L-fuculose kinase</fullName>
    </alternativeName>
</protein>
<feature type="domain" description="Carbohydrate kinase FGGY C-terminal" evidence="13">
    <location>
        <begin position="256"/>
        <end position="444"/>
    </location>
</feature>
<dbReference type="InterPro" id="IPR018484">
    <property type="entry name" value="FGGY_N"/>
</dbReference>
<dbReference type="HAMAP" id="MF_00986">
    <property type="entry name" value="Fuculokinase"/>
    <property type="match status" value="1"/>
</dbReference>
<dbReference type="Pfam" id="PF02782">
    <property type="entry name" value="FGGY_C"/>
    <property type="match status" value="1"/>
</dbReference>
<dbReference type="PROSITE" id="PS00933">
    <property type="entry name" value="FGGY_KINASES_1"/>
    <property type="match status" value="1"/>
</dbReference>
<comment type="function">
    <text evidence="8">Catalyzes the phosphorylation of L-fuculose.</text>
</comment>
<evidence type="ECO:0000313" key="15">
    <source>
        <dbReference type="Proteomes" id="UP000279760"/>
    </source>
</evidence>
<evidence type="ECO:0000256" key="11">
    <source>
        <dbReference type="SAM" id="MobiDB-lite"/>
    </source>
</evidence>
<dbReference type="InterPro" id="IPR018483">
    <property type="entry name" value="Carb_kinase_FGGY_CS"/>
</dbReference>
<dbReference type="InterPro" id="IPR050406">
    <property type="entry name" value="FGGY_Carb_Kinase"/>
</dbReference>
<keyword evidence="6 8" id="KW-0294">Fucose metabolism</keyword>
<dbReference type="PROSITE" id="PS00445">
    <property type="entry name" value="FGGY_KINASES_2"/>
    <property type="match status" value="1"/>
</dbReference>
<dbReference type="InterPro" id="IPR018485">
    <property type="entry name" value="FGGY_C"/>
</dbReference>
<dbReference type="GO" id="GO:0008737">
    <property type="term" value="F:L-fuculokinase activity"/>
    <property type="evidence" value="ECO:0007669"/>
    <property type="project" value="UniProtKB-UniRule"/>
</dbReference>
<organism evidence="14 15">
    <name type="scientific">Vibrio mediterranei</name>
    <dbReference type="NCBI Taxonomy" id="689"/>
    <lineage>
        <taxon>Bacteria</taxon>
        <taxon>Pseudomonadati</taxon>
        <taxon>Pseudomonadota</taxon>
        <taxon>Gammaproteobacteria</taxon>
        <taxon>Vibrionales</taxon>
        <taxon>Vibrionaceae</taxon>
        <taxon>Vibrio</taxon>
    </lineage>
</organism>
<evidence type="ECO:0000313" key="14">
    <source>
        <dbReference type="EMBL" id="AYV22539.1"/>
    </source>
</evidence>
<evidence type="ECO:0000256" key="3">
    <source>
        <dbReference type="ARBA" id="ARBA00022741"/>
    </source>
</evidence>
<dbReference type="InterPro" id="IPR000577">
    <property type="entry name" value="Carb_kinase_FGGY"/>
</dbReference>
<dbReference type="EMBL" id="CP033577">
    <property type="protein sequence ID" value="AYV22539.1"/>
    <property type="molecule type" value="Genomic_DNA"/>
</dbReference>
<evidence type="ECO:0000256" key="7">
    <source>
        <dbReference type="ARBA" id="ARBA00023277"/>
    </source>
</evidence>
<comment type="cofactor">
    <cofactor evidence="8">
        <name>a divalent metal cation</name>
        <dbReference type="ChEBI" id="CHEBI:60240"/>
    </cofactor>
</comment>
<dbReference type="GO" id="GO:0042355">
    <property type="term" value="P:L-fucose catabolic process"/>
    <property type="evidence" value="ECO:0007669"/>
    <property type="project" value="UniProtKB-UniRule"/>
</dbReference>
<dbReference type="Pfam" id="PF00370">
    <property type="entry name" value="FGGY_N"/>
    <property type="match status" value="1"/>
</dbReference>
<feature type="domain" description="Carbohydrate kinase FGGY N-terminal" evidence="12">
    <location>
        <begin position="4"/>
        <end position="247"/>
    </location>
</feature>
<keyword evidence="2 8" id="KW-0808">Transferase</keyword>
<dbReference type="AlphaFoldDB" id="A0A3G4VED4"/>
<name>A0A3G4VED4_9VIBR</name>
<dbReference type="PANTHER" id="PTHR43095:SF5">
    <property type="entry name" value="XYLULOSE KINASE"/>
    <property type="match status" value="1"/>
</dbReference>
<dbReference type="InterPro" id="IPR043129">
    <property type="entry name" value="ATPase_NBD"/>
</dbReference>
<dbReference type="UniPathway" id="UPA00563">
    <property type="reaction ID" value="UER00625"/>
</dbReference>
<evidence type="ECO:0000256" key="8">
    <source>
        <dbReference type="HAMAP-Rule" id="MF_00986"/>
    </source>
</evidence>
<evidence type="ECO:0000256" key="1">
    <source>
        <dbReference type="ARBA" id="ARBA00009156"/>
    </source>
</evidence>
<keyword evidence="5 8" id="KW-0067">ATP-binding</keyword>
<feature type="compositionally biased region" description="Basic and acidic residues" evidence="11">
    <location>
        <begin position="466"/>
        <end position="482"/>
    </location>
</feature>
<dbReference type="PIRSF" id="PIRSF000538">
    <property type="entry name" value="GlpK"/>
    <property type="match status" value="1"/>
</dbReference>
<evidence type="ECO:0000256" key="5">
    <source>
        <dbReference type="ARBA" id="ARBA00022840"/>
    </source>
</evidence>
<evidence type="ECO:0000256" key="2">
    <source>
        <dbReference type="ARBA" id="ARBA00022679"/>
    </source>
</evidence>
<keyword evidence="3 8" id="KW-0547">Nucleotide-binding</keyword>
<evidence type="ECO:0000256" key="10">
    <source>
        <dbReference type="RuleBase" id="RU003733"/>
    </source>
</evidence>
<keyword evidence="7 8" id="KW-0119">Carbohydrate metabolism</keyword>
<dbReference type="NCBIfam" id="TIGR02628">
    <property type="entry name" value="fuculo_kin_coli"/>
    <property type="match status" value="1"/>
</dbReference>
<reference evidence="14 15" key="1">
    <citation type="submission" date="2018-11" db="EMBL/GenBank/DDBJ databases">
        <title>Complete Genome Sequence of Vbrio mediterranei 117-T6: a Potential Pathogen Bacteria Isolated from the Conchocelis of Pyropia.</title>
        <authorList>
            <person name="Liu Q."/>
        </authorList>
    </citation>
    <scope>NUCLEOTIDE SEQUENCE [LARGE SCALE GENOMIC DNA]</scope>
    <source>
        <strain evidence="14 15">117-T6</strain>
    </source>
</reference>
<comment type="pathway">
    <text evidence="8">Carbohydrate degradation; L-fucose degradation; L-lactaldehyde and glycerone phosphate from L-fucose: step 2/3.</text>
</comment>
<dbReference type="SUPFAM" id="SSF53067">
    <property type="entry name" value="Actin-like ATPase domain"/>
    <property type="match status" value="2"/>
</dbReference>
<dbReference type="GO" id="GO:0005524">
    <property type="term" value="F:ATP binding"/>
    <property type="evidence" value="ECO:0007669"/>
    <property type="project" value="UniProtKB-UniRule"/>
</dbReference>
<evidence type="ECO:0000259" key="12">
    <source>
        <dbReference type="Pfam" id="PF00370"/>
    </source>
</evidence>
<dbReference type="PANTHER" id="PTHR43095">
    <property type="entry name" value="SUGAR KINASE"/>
    <property type="match status" value="1"/>
</dbReference>
<dbReference type="CDD" id="cd07773">
    <property type="entry name" value="ASKHA_NBD_FGGY_FK"/>
    <property type="match status" value="1"/>
</dbReference>
<proteinExistence type="inferred from homology"/>
<keyword evidence="4 8" id="KW-0418">Kinase</keyword>
<evidence type="ECO:0000256" key="4">
    <source>
        <dbReference type="ARBA" id="ARBA00022777"/>
    </source>
</evidence>
<dbReference type="EC" id="2.7.1.51" evidence="8 9"/>
<evidence type="ECO:0000256" key="6">
    <source>
        <dbReference type="ARBA" id="ARBA00023253"/>
    </source>
</evidence>
<dbReference type="Proteomes" id="UP000279760">
    <property type="component" value="Chromosome 1"/>
</dbReference>
<dbReference type="RefSeq" id="WP_124940943.1">
    <property type="nucleotide sequence ID" value="NZ_CP033577.1"/>
</dbReference>
<evidence type="ECO:0000256" key="9">
    <source>
        <dbReference type="NCBIfam" id="TIGR02628"/>
    </source>
</evidence>
<gene>
    <name evidence="8 14" type="primary">fucK</name>
    <name evidence="14" type="ORF">ECB94_15380</name>
</gene>
<dbReference type="InterPro" id="IPR013450">
    <property type="entry name" value="Fuculokinase"/>
</dbReference>
<feature type="region of interest" description="Disordered" evidence="11">
    <location>
        <begin position="458"/>
        <end position="482"/>
    </location>
</feature>
<sequence>MSVVIVLDCGATNIRAIAVSDNGQILASHYIKNNTQLSGSENQYHVWDFAEIWSKLVRCCAAVTSQLNAEQIVAVTVTTFGVDGAPYSKSAQQIYPIISWKCPRTVPVMSQVETETDRLALYQSNGVGDYSFNTLYKLRWLKDNEPKIYQSMDKFVFISSMLTHKLTGELTTDRTMAGTSMLTSLGDGNWDDKTLSYLDLSAEHFPNLIDAGCQVGLVLDEVAELLGLPKSTPVVSTGHDTQFALIGSGAEQDQAFLSSGTWEILMARSSKPKVDRDSLEKGLTVELDAVQGVYNPAIQWLSSAVIEWVVNHFYQAEKDSSELYQIMISEAESAGPGAGNVRFNPDFSVDAGGQGNGAIEGLSIHTTRGQVTRAVFEGLSLQFKRNFDYLAERCHLGSLPVIAVGGGTKNTLWNQLRADAIQKPLLIVDQAEATVTGAAMVAFYGVGHFNSLSEAQNAMKSPTTRVEPRNHVMSTEKEPEYA</sequence>
<comment type="catalytic activity">
    <reaction evidence="8">
        <text>L-fuculose + ATP = L-fuculose 1-phosphate + ADP + H(+)</text>
        <dbReference type="Rhea" id="RHEA:12376"/>
        <dbReference type="ChEBI" id="CHEBI:15378"/>
        <dbReference type="ChEBI" id="CHEBI:17617"/>
        <dbReference type="ChEBI" id="CHEBI:30616"/>
        <dbReference type="ChEBI" id="CHEBI:57846"/>
        <dbReference type="ChEBI" id="CHEBI:456216"/>
        <dbReference type="EC" id="2.7.1.51"/>
    </reaction>
</comment>
<evidence type="ECO:0000259" key="13">
    <source>
        <dbReference type="Pfam" id="PF02782"/>
    </source>
</evidence>
<accession>A0A3G4VED4</accession>
<dbReference type="Gene3D" id="3.30.420.40">
    <property type="match status" value="2"/>
</dbReference>